<comment type="caution">
    <text evidence="2">The sequence shown here is derived from an EMBL/GenBank/DDBJ whole genome shotgun (WGS) entry which is preliminary data.</text>
</comment>
<name>A0A2P4XW20_9STRA</name>
<evidence type="ECO:0000259" key="1">
    <source>
        <dbReference type="Pfam" id="PF07727"/>
    </source>
</evidence>
<protein>
    <submittedName>
        <fullName evidence="2">Reverse transcriptase</fullName>
    </submittedName>
</protein>
<keyword evidence="2" id="KW-0695">RNA-directed DNA polymerase</keyword>
<dbReference type="OrthoDB" id="164869at2759"/>
<dbReference type="InterPro" id="IPR013103">
    <property type="entry name" value="RVT_2"/>
</dbReference>
<evidence type="ECO:0000313" key="2">
    <source>
        <dbReference type="EMBL" id="POM69752.1"/>
    </source>
</evidence>
<organism evidence="2 3">
    <name type="scientific">Phytophthora palmivora</name>
    <dbReference type="NCBI Taxonomy" id="4796"/>
    <lineage>
        <taxon>Eukaryota</taxon>
        <taxon>Sar</taxon>
        <taxon>Stramenopiles</taxon>
        <taxon>Oomycota</taxon>
        <taxon>Peronosporomycetes</taxon>
        <taxon>Peronosporales</taxon>
        <taxon>Peronosporaceae</taxon>
        <taxon>Phytophthora</taxon>
    </lineage>
</organism>
<sequence length="182" mass="21222">MTDNEKVALNFEEILHGQEQHLTTDRAAMQSAHANPWRRADKAEYNSHKEIRTWTLELNIDYNEIFSSVIKMETAFLNALLEEEIYMAQPEWFKFPGKEHLVCKLLKSLYGSKQAPREWYKTFYAFLKSLGFYKLINDSCIFKHTVDGVTCYIAVYDLLIITLAPAFHKRADISPEKAVLHD</sequence>
<reference evidence="2 3" key="1">
    <citation type="journal article" date="2017" name="Genome Biol. Evol.">
        <title>Phytophthora megakarya and P. palmivora, closely related causal agents of cacao black pod rot, underwent increases in genome sizes and gene numbers by different mechanisms.</title>
        <authorList>
            <person name="Ali S.S."/>
            <person name="Shao J."/>
            <person name="Lary D.J."/>
            <person name="Kronmiller B."/>
            <person name="Shen D."/>
            <person name="Strem M.D."/>
            <person name="Amoako-Attah I."/>
            <person name="Akrofi A.Y."/>
            <person name="Begoude B.A."/>
            <person name="Ten Hoopen G.M."/>
            <person name="Coulibaly K."/>
            <person name="Kebe B.I."/>
            <person name="Melnick R.L."/>
            <person name="Guiltinan M.J."/>
            <person name="Tyler B.M."/>
            <person name="Meinhardt L.W."/>
            <person name="Bailey B.A."/>
        </authorList>
    </citation>
    <scope>NUCLEOTIDE SEQUENCE [LARGE SCALE GENOMIC DNA]</scope>
    <source>
        <strain evidence="3">sbr112.9</strain>
    </source>
</reference>
<dbReference type="GO" id="GO:0003964">
    <property type="term" value="F:RNA-directed DNA polymerase activity"/>
    <property type="evidence" value="ECO:0007669"/>
    <property type="project" value="UniProtKB-KW"/>
</dbReference>
<evidence type="ECO:0000313" key="3">
    <source>
        <dbReference type="Proteomes" id="UP000237271"/>
    </source>
</evidence>
<feature type="domain" description="Reverse transcriptase Ty1/copia-type" evidence="1">
    <location>
        <begin position="72"/>
        <end position="160"/>
    </location>
</feature>
<keyword evidence="2" id="KW-0808">Transferase</keyword>
<dbReference type="Pfam" id="PF07727">
    <property type="entry name" value="RVT_2"/>
    <property type="match status" value="1"/>
</dbReference>
<keyword evidence="3" id="KW-1185">Reference proteome</keyword>
<dbReference type="EMBL" id="NCKW01007824">
    <property type="protein sequence ID" value="POM69752.1"/>
    <property type="molecule type" value="Genomic_DNA"/>
</dbReference>
<dbReference type="Proteomes" id="UP000237271">
    <property type="component" value="Unassembled WGS sequence"/>
</dbReference>
<gene>
    <name evidence="2" type="ORF">PHPALM_13937</name>
</gene>
<proteinExistence type="predicted"/>
<dbReference type="AlphaFoldDB" id="A0A2P4XW20"/>
<accession>A0A2P4XW20</accession>
<keyword evidence="2" id="KW-0548">Nucleotidyltransferase</keyword>